<reference evidence="2" key="1">
    <citation type="journal article" date="2020" name="mSystems">
        <title>Genome- and Community-Level Interaction Insights into Carbon Utilization and Element Cycling Functions of Hydrothermarchaeota in Hydrothermal Sediment.</title>
        <authorList>
            <person name="Zhou Z."/>
            <person name="Liu Y."/>
            <person name="Xu W."/>
            <person name="Pan J."/>
            <person name="Luo Z.H."/>
            <person name="Li M."/>
        </authorList>
    </citation>
    <scope>NUCLEOTIDE SEQUENCE [LARGE SCALE GENOMIC DNA]</scope>
    <source>
        <strain evidence="2">HyVt-483</strain>
    </source>
</reference>
<protein>
    <submittedName>
        <fullName evidence="2">Uncharacterized protein</fullName>
    </submittedName>
</protein>
<keyword evidence="1" id="KW-0472">Membrane</keyword>
<dbReference type="AlphaFoldDB" id="A0A7C3CQY7"/>
<name>A0A7C3CQY7_9BACT</name>
<evidence type="ECO:0000313" key="2">
    <source>
        <dbReference type="EMBL" id="HFC98769.1"/>
    </source>
</evidence>
<sequence length="78" mass="8200">MNSSLAIMTGGLFGPHPHLGTAHWDPLLTGALIGAGVVGAFLGARFTSLYVPSNRLKQLFGLLIVIMTAYKIYTLIGG</sequence>
<comment type="caution">
    <text evidence="2">The sequence shown here is derived from an EMBL/GenBank/DDBJ whole genome shotgun (WGS) entry which is preliminary data.</text>
</comment>
<dbReference type="Proteomes" id="UP000886043">
    <property type="component" value="Unassembled WGS sequence"/>
</dbReference>
<gene>
    <name evidence="2" type="ORF">ENJ40_10035</name>
</gene>
<feature type="transmembrane region" description="Helical" evidence="1">
    <location>
        <begin position="27"/>
        <end position="47"/>
    </location>
</feature>
<keyword evidence="1" id="KW-0812">Transmembrane</keyword>
<keyword evidence="1" id="KW-1133">Transmembrane helix</keyword>
<proteinExistence type="predicted"/>
<accession>A0A7C3CQY7</accession>
<organism evidence="2">
    <name type="scientific">Thermosulfurimonas dismutans</name>
    <dbReference type="NCBI Taxonomy" id="999894"/>
    <lineage>
        <taxon>Bacteria</taxon>
        <taxon>Pseudomonadati</taxon>
        <taxon>Thermodesulfobacteriota</taxon>
        <taxon>Thermodesulfobacteria</taxon>
        <taxon>Thermodesulfobacteriales</taxon>
        <taxon>Thermodesulfobacteriaceae</taxon>
        <taxon>Thermosulfurimonas</taxon>
    </lineage>
</organism>
<evidence type="ECO:0000256" key="1">
    <source>
        <dbReference type="SAM" id="Phobius"/>
    </source>
</evidence>
<dbReference type="EMBL" id="DRMH01000139">
    <property type="protein sequence ID" value="HFC98769.1"/>
    <property type="molecule type" value="Genomic_DNA"/>
</dbReference>
<feature type="transmembrane region" description="Helical" evidence="1">
    <location>
        <begin position="59"/>
        <end position="76"/>
    </location>
</feature>